<dbReference type="OrthoDB" id="10252171at2759"/>
<gene>
    <name evidence="1" type="ORF">E0L32_004153</name>
</gene>
<evidence type="ECO:0000313" key="2">
    <source>
        <dbReference type="Proteomes" id="UP000319257"/>
    </source>
</evidence>
<accession>A0A507BHE5</accession>
<protein>
    <submittedName>
        <fullName evidence="1">Uncharacterized protein</fullName>
    </submittedName>
</protein>
<sequence>MSGESAMSAWIEVVSKDNTLLWNLSPTNIQHFLYLYSQFLPIGIEALDKIRFKGLTASAVDGNKSEQEDSNREQRQLERYQIIIELSHWLYKRCLGKQRDVCRAHHQLLESTKSSEIEKAADEAFTLFDNNEHACAVSKLQVLLKQDEEMVPTKFDLAILILSAKYPDQVPFCSPELRNCINVGRDALSHEVNNRNKWGNDTYAEDYALFEHHCDQVMDNMKTTEDKRPTAQEIEKLAYVLDRWNTLRATHIDPEVIDIDEREEVGTARGNDTKISKGSKKSYHKLLPDTFAVKSISTYKRNIGRYLNEIQIHASQELETVISADFCYQHPMF</sequence>
<dbReference type="Proteomes" id="UP000319257">
    <property type="component" value="Unassembled WGS sequence"/>
</dbReference>
<dbReference type="InParanoid" id="A0A507BHE5"/>
<dbReference type="GeneID" id="41971600"/>
<comment type="caution">
    <text evidence="1">The sequence shown here is derived from an EMBL/GenBank/DDBJ whole genome shotgun (WGS) entry which is preliminary data.</text>
</comment>
<evidence type="ECO:0000313" key="1">
    <source>
        <dbReference type="EMBL" id="TPX16158.1"/>
    </source>
</evidence>
<dbReference type="EMBL" id="SKBQ01000019">
    <property type="protein sequence ID" value="TPX16158.1"/>
    <property type="molecule type" value="Genomic_DNA"/>
</dbReference>
<keyword evidence="2" id="KW-1185">Reference proteome</keyword>
<dbReference type="RefSeq" id="XP_030997869.1">
    <property type="nucleotide sequence ID" value="XM_031138532.1"/>
</dbReference>
<dbReference type="AlphaFoldDB" id="A0A507BHE5"/>
<name>A0A507BHE5_9PEZI</name>
<proteinExistence type="predicted"/>
<reference evidence="1 2" key="1">
    <citation type="submission" date="2019-06" db="EMBL/GenBank/DDBJ databases">
        <title>Draft genome sequence of the filamentous fungus Phialemoniopsis curvata isolated from diesel fuel.</title>
        <authorList>
            <person name="Varaljay V.A."/>
            <person name="Lyon W.J."/>
            <person name="Crouch A.L."/>
            <person name="Drake C.E."/>
            <person name="Hollomon J.M."/>
            <person name="Nadeau L.J."/>
            <person name="Nunn H.S."/>
            <person name="Stevenson B.S."/>
            <person name="Bojanowski C.L."/>
            <person name="Crookes-Goodson W.J."/>
        </authorList>
    </citation>
    <scope>NUCLEOTIDE SEQUENCE [LARGE SCALE GENOMIC DNA]</scope>
    <source>
        <strain evidence="1 2">D216</strain>
    </source>
</reference>
<organism evidence="1 2">
    <name type="scientific">Thyridium curvatum</name>
    <dbReference type="NCBI Taxonomy" id="1093900"/>
    <lineage>
        <taxon>Eukaryota</taxon>
        <taxon>Fungi</taxon>
        <taxon>Dikarya</taxon>
        <taxon>Ascomycota</taxon>
        <taxon>Pezizomycotina</taxon>
        <taxon>Sordariomycetes</taxon>
        <taxon>Sordariomycetidae</taxon>
        <taxon>Thyridiales</taxon>
        <taxon>Thyridiaceae</taxon>
        <taxon>Thyridium</taxon>
    </lineage>
</organism>